<dbReference type="AlphaFoldDB" id="A0A179FGZ3"/>
<dbReference type="Proteomes" id="UP000078397">
    <property type="component" value="Unassembled WGS sequence"/>
</dbReference>
<evidence type="ECO:0000313" key="7">
    <source>
        <dbReference type="EMBL" id="OAQ64560.1"/>
    </source>
</evidence>
<dbReference type="RefSeq" id="XP_018141874.1">
    <property type="nucleotide sequence ID" value="XM_018284948.1"/>
</dbReference>
<dbReference type="GO" id="GO:0004497">
    <property type="term" value="F:monooxygenase activity"/>
    <property type="evidence" value="ECO:0007669"/>
    <property type="project" value="UniProtKB-KW"/>
</dbReference>
<dbReference type="SUPFAM" id="SSF51905">
    <property type="entry name" value="FAD/NAD(P)-binding domain"/>
    <property type="match status" value="1"/>
</dbReference>
<name>A0A179FGZ3_METCM</name>
<protein>
    <submittedName>
        <fullName evidence="7">FAD binding domain-containing protein</fullName>
    </submittedName>
</protein>
<dbReference type="GO" id="GO:0071949">
    <property type="term" value="F:FAD binding"/>
    <property type="evidence" value="ECO:0007669"/>
    <property type="project" value="InterPro"/>
</dbReference>
<reference evidence="7 8" key="1">
    <citation type="journal article" date="2016" name="PLoS Pathog.">
        <title>Biosynthesis of antibiotic leucinostatins in bio-control fungus Purpureocillium lilacinum and their inhibition on phytophthora revealed by genome mining.</title>
        <authorList>
            <person name="Wang G."/>
            <person name="Liu Z."/>
            <person name="Lin R."/>
            <person name="Li E."/>
            <person name="Mao Z."/>
            <person name="Ling J."/>
            <person name="Yang Y."/>
            <person name="Yin W.B."/>
            <person name="Xie B."/>
        </authorList>
    </citation>
    <scope>NUCLEOTIDE SEQUENCE [LARGE SCALE GENOMIC DNA]</scope>
    <source>
        <strain evidence="7">170</strain>
    </source>
</reference>
<feature type="domain" description="FAD-binding" evidence="6">
    <location>
        <begin position="4"/>
        <end position="174"/>
    </location>
</feature>
<keyword evidence="3" id="KW-0274">FAD</keyword>
<dbReference type="Pfam" id="PF01494">
    <property type="entry name" value="FAD_binding_3"/>
    <property type="match status" value="2"/>
</dbReference>
<comment type="caution">
    <text evidence="7">The sequence shown here is derived from an EMBL/GenBank/DDBJ whole genome shotgun (WGS) entry which is preliminary data.</text>
</comment>
<comment type="similarity">
    <text evidence="1">Belongs to the paxM FAD-dependent monooxygenase family.</text>
</comment>
<dbReference type="PANTHER" id="PTHR13789:SF314">
    <property type="entry name" value="FAD-BINDING DOMAIN-CONTAINING PROTEIN"/>
    <property type="match status" value="1"/>
</dbReference>
<sequence>MTLRVICVGAGIAGLSAAVALRKHVSRIILLEAAEGVETMNVRAAGIALLSCGSHVLKETLGLDPVEHVNAVQLESIKMLKWKDGSLEREIPAARNDWYTVHRASLLDALREKATSSVGEGAPARFLFGKKVVAVDVEAGKVTTHDGSTYEADLIIGGEGVRSITRKAIVAETTVQPSGLSVYRWIMSPSSWEHLSEKHKTVLNPLVGPNARHLCVIDSPDKRLVLYRCHTSGLLNGAFTVPDYFLPNTSEDWAYSGSVDHLRPLTEDLPEPMRNLMRCVSSCGLWQLRKQAPLRTWNKGKAIILGDAAHPMLPFQAMAGSLAMEDAEALAYHLNEVGWQADRVPEALSQVFCTRFLRCSLIQHFANNSSFGNEFMEEAERWSLERAGRNGDDMVPVSKAVDDVVQRDIAKKVAETVAKVDVRAASGWITNYKLREFLENGGEYILERPYV</sequence>
<keyword evidence="5" id="KW-0503">Monooxygenase</keyword>
<proteinExistence type="inferred from homology"/>
<feature type="domain" description="FAD-binding" evidence="6">
    <location>
        <begin position="293"/>
        <end position="337"/>
    </location>
</feature>
<dbReference type="Gene3D" id="3.50.50.60">
    <property type="entry name" value="FAD/NAD(P)-binding domain"/>
    <property type="match status" value="1"/>
</dbReference>
<dbReference type="InterPro" id="IPR002938">
    <property type="entry name" value="FAD-bd"/>
</dbReference>
<evidence type="ECO:0000256" key="4">
    <source>
        <dbReference type="ARBA" id="ARBA00023002"/>
    </source>
</evidence>
<evidence type="ECO:0000259" key="6">
    <source>
        <dbReference type="Pfam" id="PF01494"/>
    </source>
</evidence>
<accession>A0A179FGZ3</accession>
<dbReference type="SUPFAM" id="SSF54373">
    <property type="entry name" value="FAD-linked reductases, C-terminal domain"/>
    <property type="match status" value="1"/>
</dbReference>
<dbReference type="KEGG" id="pchm:VFPPC_05817"/>
<keyword evidence="4" id="KW-0560">Oxidoreductase</keyword>
<evidence type="ECO:0000256" key="5">
    <source>
        <dbReference type="ARBA" id="ARBA00023033"/>
    </source>
</evidence>
<organism evidence="7 8">
    <name type="scientific">Pochonia chlamydosporia 170</name>
    <dbReference type="NCBI Taxonomy" id="1380566"/>
    <lineage>
        <taxon>Eukaryota</taxon>
        <taxon>Fungi</taxon>
        <taxon>Dikarya</taxon>
        <taxon>Ascomycota</taxon>
        <taxon>Pezizomycotina</taxon>
        <taxon>Sordariomycetes</taxon>
        <taxon>Hypocreomycetidae</taxon>
        <taxon>Hypocreales</taxon>
        <taxon>Clavicipitaceae</taxon>
        <taxon>Pochonia</taxon>
    </lineage>
</organism>
<evidence type="ECO:0000256" key="2">
    <source>
        <dbReference type="ARBA" id="ARBA00022630"/>
    </source>
</evidence>
<dbReference type="STRING" id="1380566.A0A179FGZ3"/>
<dbReference type="InterPro" id="IPR050493">
    <property type="entry name" value="FAD-dep_Monooxygenase_BioMet"/>
</dbReference>
<dbReference type="GeneID" id="28848942"/>
<evidence type="ECO:0000256" key="3">
    <source>
        <dbReference type="ARBA" id="ARBA00022827"/>
    </source>
</evidence>
<evidence type="ECO:0000256" key="1">
    <source>
        <dbReference type="ARBA" id="ARBA00007992"/>
    </source>
</evidence>
<evidence type="ECO:0000313" key="8">
    <source>
        <dbReference type="Proteomes" id="UP000078397"/>
    </source>
</evidence>
<dbReference type="EMBL" id="LSBJ02000005">
    <property type="protein sequence ID" value="OAQ64560.1"/>
    <property type="molecule type" value="Genomic_DNA"/>
</dbReference>
<keyword evidence="8" id="KW-1185">Reference proteome</keyword>
<dbReference type="PANTHER" id="PTHR13789">
    <property type="entry name" value="MONOOXYGENASE"/>
    <property type="match status" value="1"/>
</dbReference>
<dbReference type="PRINTS" id="PR00420">
    <property type="entry name" value="RNGMNOXGNASE"/>
</dbReference>
<dbReference type="InterPro" id="IPR036188">
    <property type="entry name" value="FAD/NAD-bd_sf"/>
</dbReference>
<keyword evidence="2" id="KW-0285">Flavoprotein</keyword>
<gene>
    <name evidence="7" type="ORF">VFPPC_05817</name>
</gene>
<dbReference type="OrthoDB" id="1047367at2759"/>